<comment type="caution">
    <text evidence="1">The sequence shown here is derived from an EMBL/GenBank/DDBJ whole genome shotgun (WGS) entry which is preliminary data.</text>
</comment>
<dbReference type="Pfam" id="PF10098">
    <property type="entry name" value="DUF2336"/>
    <property type="match status" value="1"/>
</dbReference>
<sequence>MPPTSGDAEAPLRPILRSRLNSSDVDRLLHQPGAAPRIDTMSKLVLEMEEGDLTDAEKRLALEILRAFASDAEAEVRAAVAWQIHNSPILTGDVAEKLARDVAQVAVPILKYVDSLPEELLLEIVAERDPQKQLAIAGRRTVSAAVSAALVETGNVVTVVHLLRNRGAAVRVATLTRAAERFGQFRIVADSIAARPEVTVAIVERMIALVSEDVRLQLIRDHNIEPTLAKRLAEGGREAATLRVLQPLLLSRDDAEMVAKHLYRQGRLTPQVLFRALCAGDLELFVAGMAARANITPQAAGILAWDDGILGLHCLMEAANIPGTLTAPFRTAQQVALETDYASGECTRERYQQVVLETLFDRFADTAEREVDELLMQISDQPGIDIGAALNPMRA</sequence>
<evidence type="ECO:0008006" key="3">
    <source>
        <dbReference type="Google" id="ProtNLM"/>
    </source>
</evidence>
<dbReference type="Proteomes" id="UP000216998">
    <property type="component" value="Unassembled WGS sequence"/>
</dbReference>
<reference evidence="1 2" key="1">
    <citation type="submission" date="2017-07" db="EMBL/GenBank/DDBJ databases">
        <title>Niveispirillum cyanobacteriorum sp. nov., isolated from cyanobacterial aggregates in a eutrophic lake.</title>
        <authorList>
            <person name="Cai H."/>
        </authorList>
    </citation>
    <scope>NUCLEOTIDE SEQUENCE [LARGE SCALE GENOMIC DNA]</scope>
    <source>
        <strain evidence="2">TH1-14</strain>
    </source>
</reference>
<dbReference type="OrthoDB" id="9798569at2"/>
<evidence type="ECO:0000313" key="1">
    <source>
        <dbReference type="EMBL" id="OYQ35645.1"/>
    </source>
</evidence>
<proteinExistence type="predicted"/>
<evidence type="ECO:0000313" key="2">
    <source>
        <dbReference type="Proteomes" id="UP000216998"/>
    </source>
</evidence>
<dbReference type="EMBL" id="NOXU01000025">
    <property type="protein sequence ID" value="OYQ35645.1"/>
    <property type="molecule type" value="Genomic_DNA"/>
</dbReference>
<dbReference type="AlphaFoldDB" id="A0A255Z429"/>
<protein>
    <recommendedName>
        <fullName evidence="3">DUF2336 domain-containing protein</fullName>
    </recommendedName>
</protein>
<organism evidence="1 2">
    <name type="scientific">Niveispirillum lacus</name>
    <dbReference type="NCBI Taxonomy" id="1981099"/>
    <lineage>
        <taxon>Bacteria</taxon>
        <taxon>Pseudomonadati</taxon>
        <taxon>Pseudomonadota</taxon>
        <taxon>Alphaproteobacteria</taxon>
        <taxon>Rhodospirillales</taxon>
        <taxon>Azospirillaceae</taxon>
        <taxon>Niveispirillum</taxon>
    </lineage>
</organism>
<keyword evidence="2" id="KW-1185">Reference proteome</keyword>
<dbReference type="InterPro" id="IPR019285">
    <property type="entry name" value="DUF2336"/>
</dbReference>
<gene>
    <name evidence="1" type="ORF">CHU95_07505</name>
</gene>
<accession>A0A255Z429</accession>
<name>A0A255Z429_9PROT</name>